<keyword evidence="1" id="KW-0808">Transferase</keyword>
<sequence>MGVRTEQELFWEGEFGDVYTERNKGLDWVASNTSFFSKVLHRTSKIESVLEFGANRGLNIYALQTLLPKAHLSAVEINSSAAAELRKNHPLAEVFNTSIFEFEAPRKWDLTFTKGVLIHINPEKLPEAYAALYNNSSKYIVIAEYYNPSPVELSYRGHSSKLFKRDFAGELMNTYNDLVLVDYGFVYHRDRNFPQDDISWFIMEKQPK</sequence>
<name>A0ABX8Q950_PSECO</name>
<dbReference type="SUPFAM" id="SSF53335">
    <property type="entry name" value="S-adenosyl-L-methionine-dependent methyltransferases"/>
    <property type="match status" value="1"/>
</dbReference>
<gene>
    <name evidence="1" type="ORF">KSS97_20615</name>
</gene>
<organism evidence="1 2">
    <name type="scientific">Pseudomonas canavaninivorans</name>
    <dbReference type="NCBI Taxonomy" id="2842348"/>
    <lineage>
        <taxon>Bacteria</taxon>
        <taxon>Pseudomonadati</taxon>
        <taxon>Pseudomonadota</taxon>
        <taxon>Gammaproteobacteria</taxon>
        <taxon>Pseudomonadales</taxon>
        <taxon>Pseudomonadaceae</taxon>
        <taxon>Pseudomonas</taxon>
    </lineage>
</organism>
<keyword evidence="2" id="KW-1185">Reference proteome</keyword>
<dbReference type="Proteomes" id="UP000824066">
    <property type="component" value="Chromosome"/>
</dbReference>
<dbReference type="RefSeq" id="WP_198797573.1">
    <property type="nucleotide sequence ID" value="NZ_CP077080.1"/>
</dbReference>
<dbReference type="GO" id="GO:0008168">
    <property type="term" value="F:methyltransferase activity"/>
    <property type="evidence" value="ECO:0007669"/>
    <property type="project" value="UniProtKB-KW"/>
</dbReference>
<dbReference type="Gene3D" id="3.40.50.150">
    <property type="entry name" value="Vaccinia Virus protein VP39"/>
    <property type="match status" value="1"/>
</dbReference>
<proteinExistence type="predicted"/>
<dbReference type="InterPro" id="IPR029063">
    <property type="entry name" value="SAM-dependent_MTases_sf"/>
</dbReference>
<reference evidence="1 2" key="1">
    <citation type="journal article" date="2021" name="Microorganisms">
        <title>The Ever-Expanding Pseudomonas Genus: Description of 43 New Species and Partition of the Pseudomonas putida Group.</title>
        <authorList>
            <person name="Girard L."/>
            <person name="Lood C."/>
            <person name="Hofte M."/>
            <person name="Vandamme P."/>
            <person name="Rokni-Zadeh H."/>
            <person name="van Noort V."/>
            <person name="Lavigne R."/>
            <person name="De Mot R."/>
        </authorList>
    </citation>
    <scope>NUCLEOTIDE SEQUENCE [LARGE SCALE GENOMIC DNA]</scope>
    <source>
        <strain evidence="1 2">SWRI17</strain>
    </source>
</reference>
<dbReference type="GO" id="GO:0032259">
    <property type="term" value="P:methylation"/>
    <property type="evidence" value="ECO:0007669"/>
    <property type="project" value="UniProtKB-KW"/>
</dbReference>
<accession>A0ABX8Q950</accession>
<protein>
    <submittedName>
        <fullName evidence="1">Pseudaminic acid biosynthesis-associated methylase</fullName>
    </submittedName>
</protein>
<evidence type="ECO:0000313" key="1">
    <source>
        <dbReference type="EMBL" id="QXI51918.1"/>
    </source>
</evidence>
<dbReference type="NCBIfam" id="TIGR03587">
    <property type="entry name" value="Pse_Me-ase"/>
    <property type="match status" value="1"/>
</dbReference>
<dbReference type="EMBL" id="CP077080">
    <property type="protein sequence ID" value="QXI51918.1"/>
    <property type="molecule type" value="Genomic_DNA"/>
</dbReference>
<dbReference type="InterPro" id="IPR020027">
    <property type="entry name" value="Pseudamin_synth-assoc_MeTrfase"/>
</dbReference>
<evidence type="ECO:0000313" key="2">
    <source>
        <dbReference type="Proteomes" id="UP000824066"/>
    </source>
</evidence>
<keyword evidence="1" id="KW-0489">Methyltransferase</keyword>